<dbReference type="PANTHER" id="PTHR10668">
    <property type="entry name" value="PHYTOENE DEHYDROGENASE"/>
    <property type="match status" value="1"/>
</dbReference>
<dbReference type="Gene3D" id="3.50.50.60">
    <property type="entry name" value="FAD/NAD(P)-binding domain"/>
    <property type="match status" value="1"/>
</dbReference>
<comment type="caution">
    <text evidence="1">The sequence shown here is derived from an EMBL/GenBank/DDBJ whole genome shotgun (WGS) entry which is preliminary data.</text>
</comment>
<proteinExistence type="predicted"/>
<feature type="non-terminal residue" evidence="1">
    <location>
        <position position="80"/>
    </location>
</feature>
<dbReference type="Pfam" id="PF13450">
    <property type="entry name" value="NAD_binding_8"/>
    <property type="match status" value="1"/>
</dbReference>
<dbReference type="InterPro" id="IPR036188">
    <property type="entry name" value="FAD/NAD-bd_sf"/>
</dbReference>
<sequence>MPDETFDAVIIGGGNQALYVAMYLVKYAGMSVGVFERRHEIGGGLATEEAAAPGFRGNTHAVIQLPWYHLPLWRDFPEYW</sequence>
<dbReference type="SUPFAM" id="SSF51905">
    <property type="entry name" value="FAD/NAD(P)-binding domain"/>
    <property type="match status" value="1"/>
</dbReference>
<gene>
    <name evidence="1" type="ORF">S01H1_00086</name>
</gene>
<evidence type="ECO:0008006" key="2">
    <source>
        <dbReference type="Google" id="ProtNLM"/>
    </source>
</evidence>
<protein>
    <recommendedName>
        <fullName evidence="2">FAD dependent oxidoreductase domain-containing protein</fullName>
    </recommendedName>
</protein>
<name>X0S573_9ZZZZ</name>
<dbReference type="PANTHER" id="PTHR10668:SF103">
    <property type="entry name" value="PYRIDINE NUCLEOTIDE-DISULFIDE OXIDOREDUCTASE DOMAIN-CONTAINING PROTEIN 2"/>
    <property type="match status" value="1"/>
</dbReference>
<dbReference type="AlphaFoldDB" id="X0S573"/>
<reference evidence="1" key="1">
    <citation type="journal article" date="2014" name="Front. Microbiol.">
        <title>High frequency of phylogenetically diverse reductive dehalogenase-homologous genes in deep subseafloor sedimentary metagenomes.</title>
        <authorList>
            <person name="Kawai M."/>
            <person name="Futagami T."/>
            <person name="Toyoda A."/>
            <person name="Takaki Y."/>
            <person name="Nishi S."/>
            <person name="Hori S."/>
            <person name="Arai W."/>
            <person name="Tsubouchi T."/>
            <person name="Morono Y."/>
            <person name="Uchiyama I."/>
            <person name="Ito T."/>
            <person name="Fujiyama A."/>
            <person name="Inagaki F."/>
            <person name="Takami H."/>
        </authorList>
    </citation>
    <scope>NUCLEOTIDE SEQUENCE</scope>
    <source>
        <strain evidence="1">Expedition CK06-06</strain>
    </source>
</reference>
<dbReference type="EMBL" id="BARS01000023">
    <property type="protein sequence ID" value="GAF70391.1"/>
    <property type="molecule type" value="Genomic_DNA"/>
</dbReference>
<evidence type="ECO:0000313" key="1">
    <source>
        <dbReference type="EMBL" id="GAF70391.1"/>
    </source>
</evidence>
<organism evidence="1">
    <name type="scientific">marine sediment metagenome</name>
    <dbReference type="NCBI Taxonomy" id="412755"/>
    <lineage>
        <taxon>unclassified sequences</taxon>
        <taxon>metagenomes</taxon>
        <taxon>ecological metagenomes</taxon>
    </lineage>
</organism>
<accession>X0S573</accession>